<organism evidence="5 6">
    <name type="scientific">Rhodococcus sovatensis</name>
    <dbReference type="NCBI Taxonomy" id="1805840"/>
    <lineage>
        <taxon>Bacteria</taxon>
        <taxon>Bacillati</taxon>
        <taxon>Actinomycetota</taxon>
        <taxon>Actinomycetes</taxon>
        <taxon>Mycobacteriales</taxon>
        <taxon>Nocardiaceae</taxon>
        <taxon>Rhodococcus</taxon>
    </lineage>
</organism>
<evidence type="ECO:0000313" key="6">
    <source>
        <dbReference type="Proteomes" id="UP001432000"/>
    </source>
</evidence>
<dbReference type="EMBL" id="CP147846">
    <property type="protein sequence ID" value="WXG70592.1"/>
    <property type="molecule type" value="Genomic_DNA"/>
</dbReference>
<feature type="transmembrane region" description="Helical" evidence="4">
    <location>
        <begin position="43"/>
        <end position="66"/>
    </location>
</feature>
<keyword evidence="2" id="KW-0175">Coiled coil</keyword>
<reference evidence="5 6" key="1">
    <citation type="submission" date="2024-03" db="EMBL/GenBank/DDBJ databases">
        <title>Natural products discovery in diverse microorganisms through a two-stage MS feature dereplication strategy.</title>
        <authorList>
            <person name="Zhang R."/>
        </authorList>
    </citation>
    <scope>NUCLEOTIDE SEQUENCE [LARGE SCALE GENOMIC DNA]</scope>
    <source>
        <strain evidence="5 6">18930</strain>
    </source>
</reference>
<dbReference type="Pfam" id="PF05949">
    <property type="entry name" value="DUF881"/>
    <property type="match status" value="1"/>
</dbReference>
<keyword evidence="4" id="KW-0472">Membrane</keyword>
<evidence type="ECO:0000313" key="5">
    <source>
        <dbReference type="EMBL" id="WXG70592.1"/>
    </source>
</evidence>
<evidence type="ECO:0000256" key="4">
    <source>
        <dbReference type="SAM" id="Phobius"/>
    </source>
</evidence>
<dbReference type="PANTHER" id="PTHR37313:SF1">
    <property type="entry name" value="UPF0749 PROTEIN RV1823"/>
    <property type="match status" value="1"/>
</dbReference>
<gene>
    <name evidence="5" type="ORF">WDS16_08895</name>
</gene>
<comment type="similarity">
    <text evidence="1">Belongs to the UPF0749 family.</text>
</comment>
<evidence type="ECO:0000256" key="2">
    <source>
        <dbReference type="SAM" id="Coils"/>
    </source>
</evidence>
<evidence type="ECO:0000256" key="1">
    <source>
        <dbReference type="ARBA" id="ARBA00009108"/>
    </source>
</evidence>
<accession>A0ABZ2PN21</accession>
<dbReference type="Proteomes" id="UP001432000">
    <property type="component" value="Chromosome"/>
</dbReference>
<sequence>MADPVIRNPVPSLLRSLMTDHLDPGYAAASATRSKPPGRFDTVVLILGVVLVGCVFGVALAQAAGFSDQSGSDTLMRVRDADSRAASLESDRNSLRDEVQAARAAALQDDSGGASVLSSLEQLEAAAGAERGAGPGIVVTISEPPTPSDLSDVSKNARRSSEAAVLDRDLQSVVNSLWVCGAEAVSVNDVRIGPGVTIRQAGGAMLVDNRPVFSPYTISAIGPLNRMQAQFSVSDAYLRMSGLEQLYDIGFDVSAAEALEVPASSVRTVRSATQVGEP</sequence>
<feature type="coiled-coil region" evidence="2">
    <location>
        <begin position="78"/>
        <end position="105"/>
    </location>
</feature>
<dbReference type="Gene3D" id="3.30.70.1880">
    <property type="entry name" value="Protein of unknown function DUF881"/>
    <property type="match status" value="1"/>
</dbReference>
<name>A0ABZ2PN21_9NOCA</name>
<dbReference type="RefSeq" id="WP_338892095.1">
    <property type="nucleotide sequence ID" value="NZ_CP147846.1"/>
</dbReference>
<dbReference type="PANTHER" id="PTHR37313">
    <property type="entry name" value="UPF0749 PROTEIN RV1825"/>
    <property type="match status" value="1"/>
</dbReference>
<proteinExistence type="inferred from homology"/>
<dbReference type="InterPro" id="IPR010273">
    <property type="entry name" value="DUF881"/>
</dbReference>
<keyword evidence="4" id="KW-0812">Transmembrane</keyword>
<keyword evidence="4" id="KW-1133">Transmembrane helix</keyword>
<evidence type="ECO:0000256" key="3">
    <source>
        <dbReference type="SAM" id="MobiDB-lite"/>
    </source>
</evidence>
<protein>
    <submittedName>
        <fullName evidence="5">DUF881 domain-containing protein</fullName>
    </submittedName>
</protein>
<keyword evidence="6" id="KW-1185">Reference proteome</keyword>
<feature type="region of interest" description="Disordered" evidence="3">
    <location>
        <begin position="136"/>
        <end position="156"/>
    </location>
</feature>